<dbReference type="EC" id="4.2.1.96" evidence="4"/>
<evidence type="ECO:0000313" key="6">
    <source>
        <dbReference type="Proteomes" id="UP000541535"/>
    </source>
</evidence>
<keyword evidence="6" id="KW-1185">Reference proteome</keyword>
<comment type="similarity">
    <text evidence="2 4">Belongs to the pterin-4-alpha-carbinolamine dehydratase family.</text>
</comment>
<accession>A0A7W5BH03</accession>
<dbReference type="InterPro" id="IPR001533">
    <property type="entry name" value="Pterin_deHydtase"/>
</dbReference>
<evidence type="ECO:0000256" key="1">
    <source>
        <dbReference type="ARBA" id="ARBA00001554"/>
    </source>
</evidence>
<dbReference type="RefSeq" id="WP_183443725.1">
    <property type="nucleotide sequence ID" value="NZ_JACHXD010000023.1"/>
</dbReference>
<reference evidence="5 6" key="1">
    <citation type="submission" date="2020-08" db="EMBL/GenBank/DDBJ databases">
        <title>Genomic Encyclopedia of Type Strains, Phase III (KMG-III): the genomes of soil and plant-associated and newly described type strains.</title>
        <authorList>
            <person name="Whitman W."/>
        </authorList>
    </citation>
    <scope>NUCLEOTIDE SEQUENCE [LARGE SCALE GENOMIC DNA]</scope>
    <source>
        <strain evidence="5 6">CECT 8897</strain>
    </source>
</reference>
<comment type="caution">
    <text evidence="5">The sequence shown here is derived from an EMBL/GenBank/DDBJ whole genome shotgun (WGS) entry which is preliminary data.</text>
</comment>
<comment type="catalytic activity">
    <reaction evidence="1 4">
        <text>(4aS,6R)-4a-hydroxy-L-erythro-5,6,7,8-tetrahydrobiopterin = (6R)-L-erythro-6,7-dihydrobiopterin + H2O</text>
        <dbReference type="Rhea" id="RHEA:11920"/>
        <dbReference type="ChEBI" id="CHEBI:15377"/>
        <dbReference type="ChEBI" id="CHEBI:15642"/>
        <dbReference type="ChEBI" id="CHEBI:43120"/>
        <dbReference type="EC" id="4.2.1.96"/>
    </reaction>
</comment>
<dbReference type="SUPFAM" id="SSF55248">
    <property type="entry name" value="PCD-like"/>
    <property type="match status" value="1"/>
</dbReference>
<dbReference type="GO" id="GO:0006729">
    <property type="term" value="P:tetrahydrobiopterin biosynthetic process"/>
    <property type="evidence" value="ECO:0007669"/>
    <property type="project" value="InterPro"/>
</dbReference>
<protein>
    <recommendedName>
        <fullName evidence="4">Putative pterin-4-alpha-carbinolamine dehydratase</fullName>
        <shortName evidence="4">PHS</shortName>
        <ecNumber evidence="4">4.2.1.96</ecNumber>
    </recommendedName>
    <alternativeName>
        <fullName evidence="4">4-alpha-hydroxy-tetrahydropterin dehydratase</fullName>
    </alternativeName>
    <alternativeName>
        <fullName evidence="4">Pterin carbinolamine dehydratase</fullName>
        <shortName evidence="4">PCD</shortName>
    </alternativeName>
</protein>
<sequence>MSAAILDAGALRALDCAHATQALASPEAARLAALLDGWNIEQGKLAKTFDFANYYETMAFANALAFIAHGQDHHPELTVGYKSCAVRYDTHSVGGLSLNDFICAARVDALLHKAVQA</sequence>
<dbReference type="InterPro" id="IPR036428">
    <property type="entry name" value="PCD_sf"/>
</dbReference>
<dbReference type="Proteomes" id="UP000541535">
    <property type="component" value="Unassembled WGS sequence"/>
</dbReference>
<dbReference type="Gene3D" id="3.30.1360.20">
    <property type="entry name" value="Transcriptional coactivator/pterin dehydratase"/>
    <property type="match status" value="1"/>
</dbReference>
<evidence type="ECO:0000256" key="3">
    <source>
        <dbReference type="ARBA" id="ARBA00023239"/>
    </source>
</evidence>
<name>A0A7W5BH03_9BURK</name>
<gene>
    <name evidence="5" type="ORF">FHS03_005151</name>
</gene>
<keyword evidence="3 4" id="KW-0456">Lyase</keyword>
<proteinExistence type="inferred from homology"/>
<dbReference type="AlphaFoldDB" id="A0A7W5BH03"/>
<dbReference type="EMBL" id="JACHXD010000023">
    <property type="protein sequence ID" value="MBB3122055.1"/>
    <property type="molecule type" value="Genomic_DNA"/>
</dbReference>
<dbReference type="PANTHER" id="PTHR42805">
    <property type="entry name" value="PTERIN-4-ALPHA-CARBINOLAMINE DEHYDRATASE-RELATED"/>
    <property type="match status" value="1"/>
</dbReference>
<evidence type="ECO:0000256" key="4">
    <source>
        <dbReference type="HAMAP-Rule" id="MF_00434"/>
    </source>
</evidence>
<dbReference type="PANTHER" id="PTHR42805:SF1">
    <property type="entry name" value="PTERIN-4-ALPHA-CARBINOLAMINE DEHYDRATASE-RELATED"/>
    <property type="match status" value="1"/>
</dbReference>
<dbReference type="GO" id="GO:0008124">
    <property type="term" value="F:4-alpha-hydroxytetrahydrobiopterin dehydratase activity"/>
    <property type="evidence" value="ECO:0007669"/>
    <property type="project" value="UniProtKB-UniRule"/>
</dbReference>
<organism evidence="5 6">
    <name type="scientific">Pseudoduganella violacea</name>
    <dbReference type="NCBI Taxonomy" id="1715466"/>
    <lineage>
        <taxon>Bacteria</taxon>
        <taxon>Pseudomonadati</taxon>
        <taxon>Pseudomonadota</taxon>
        <taxon>Betaproteobacteria</taxon>
        <taxon>Burkholderiales</taxon>
        <taxon>Oxalobacteraceae</taxon>
        <taxon>Telluria group</taxon>
        <taxon>Pseudoduganella</taxon>
    </lineage>
</organism>
<evidence type="ECO:0000256" key="2">
    <source>
        <dbReference type="ARBA" id="ARBA00006472"/>
    </source>
</evidence>
<dbReference type="HAMAP" id="MF_00434">
    <property type="entry name" value="Pterin_4_alpha"/>
    <property type="match status" value="1"/>
</dbReference>
<evidence type="ECO:0000313" key="5">
    <source>
        <dbReference type="EMBL" id="MBB3122055.1"/>
    </source>
</evidence>
<dbReference type="Pfam" id="PF01329">
    <property type="entry name" value="Pterin_4a"/>
    <property type="match status" value="1"/>
</dbReference>
<dbReference type="InterPro" id="IPR050376">
    <property type="entry name" value="Pterin-4-alpha-carb_dehyd"/>
</dbReference>